<dbReference type="OMA" id="MVICKAG"/>
<sequence length="198" mass="21693">MYKSQTCTKILTFDTLILINDTTNMIERVTIFLVWLAVARAGAIGSYFTPESTTPSAYPAISNPPNYKANAEPAPIYEKDASPQETQVNSVDKQRFSFDSIYADSIGAPLAYNALYSESNSPTTKTNSGPVTYTTHTHSTPFELQERPYTAPDVPKSSGVTYDSYNPIQNVAIKSLAYAEAPAVSHMTFTGLGTTYTW</sequence>
<gene>
    <name evidence="2" type="primary">LOC113402579</name>
</gene>
<evidence type="ECO:0000313" key="1">
    <source>
        <dbReference type="Proteomes" id="UP001652626"/>
    </source>
</evidence>
<dbReference type="AlphaFoldDB" id="A0A8B8ISG1"/>
<evidence type="ECO:0000313" key="2">
    <source>
        <dbReference type="RefSeq" id="XP_026498656.2"/>
    </source>
</evidence>
<dbReference type="OrthoDB" id="6630852at2759"/>
<protein>
    <submittedName>
        <fullName evidence="2">Uncharacterized protein LOC113402579</fullName>
    </submittedName>
</protein>
<dbReference type="Proteomes" id="UP001652626">
    <property type="component" value="Chromosome 11"/>
</dbReference>
<proteinExistence type="predicted"/>
<name>A0A8B8ISG1_VANTA</name>
<accession>A0A8B8ISG1</accession>
<keyword evidence="1" id="KW-1185">Reference proteome</keyword>
<organism evidence="1 2">
    <name type="scientific">Vanessa tameamea</name>
    <name type="common">Kamehameha butterfly</name>
    <dbReference type="NCBI Taxonomy" id="334116"/>
    <lineage>
        <taxon>Eukaryota</taxon>
        <taxon>Metazoa</taxon>
        <taxon>Ecdysozoa</taxon>
        <taxon>Arthropoda</taxon>
        <taxon>Hexapoda</taxon>
        <taxon>Insecta</taxon>
        <taxon>Pterygota</taxon>
        <taxon>Neoptera</taxon>
        <taxon>Endopterygota</taxon>
        <taxon>Lepidoptera</taxon>
        <taxon>Glossata</taxon>
        <taxon>Ditrysia</taxon>
        <taxon>Papilionoidea</taxon>
        <taxon>Nymphalidae</taxon>
        <taxon>Nymphalinae</taxon>
        <taxon>Vanessa</taxon>
    </lineage>
</organism>
<reference evidence="2" key="1">
    <citation type="submission" date="2025-08" db="UniProtKB">
        <authorList>
            <consortium name="RefSeq"/>
        </authorList>
    </citation>
    <scope>IDENTIFICATION</scope>
    <source>
        <tissue evidence="2">Whole body</tissue>
    </source>
</reference>
<dbReference type="GeneID" id="113402579"/>
<dbReference type="RefSeq" id="XP_026498656.2">
    <property type="nucleotide sequence ID" value="XM_026642871.2"/>
</dbReference>